<protein>
    <submittedName>
        <fullName evidence="5">T9SS type A sorting domain-containing protein</fullName>
    </submittedName>
</protein>
<feature type="chain" id="PRO_5022666626" evidence="2">
    <location>
        <begin position="19"/>
        <end position="379"/>
    </location>
</feature>
<dbReference type="Pfam" id="PF23759">
    <property type="entry name" value="GBD_T9SS_assoc"/>
    <property type="match status" value="2"/>
</dbReference>
<feature type="domain" description="T9SS-like galactose binding" evidence="4">
    <location>
        <begin position="159"/>
        <end position="252"/>
    </location>
</feature>
<feature type="domain" description="Secretion system C-terminal sorting" evidence="3">
    <location>
        <begin position="310"/>
        <end position="371"/>
    </location>
</feature>
<dbReference type="RefSeq" id="WP_149832529.1">
    <property type="nucleotide sequence ID" value="NZ_VUNZ01000001.1"/>
</dbReference>
<dbReference type="InterPro" id="IPR056600">
    <property type="entry name" value="GBD_T9SS_assoc"/>
</dbReference>
<dbReference type="NCBIfam" id="TIGR04183">
    <property type="entry name" value="Por_Secre_tail"/>
    <property type="match status" value="1"/>
</dbReference>
<dbReference type="Proteomes" id="UP000323082">
    <property type="component" value="Unassembled WGS sequence"/>
</dbReference>
<evidence type="ECO:0000259" key="4">
    <source>
        <dbReference type="Pfam" id="PF23759"/>
    </source>
</evidence>
<reference evidence="5 6" key="1">
    <citation type="journal article" date="2015" name="Int. J. Syst. Evol. Microbiol.">
        <title>Chryseobacterium sediminis sp. nov., isolated from a river sediment.</title>
        <authorList>
            <person name="Kampfer P."/>
            <person name="Busse H.J."/>
            <person name="McInroy J.A."/>
            <person name="Glaeser S.P."/>
        </authorList>
    </citation>
    <scope>NUCLEOTIDE SEQUENCE [LARGE SCALE GENOMIC DNA]</scope>
    <source>
        <strain evidence="5 6">IMT-174</strain>
    </source>
</reference>
<dbReference type="Pfam" id="PF18962">
    <property type="entry name" value="Por_Secre_tail"/>
    <property type="match status" value="1"/>
</dbReference>
<accession>A0A5B2UAC7</accession>
<evidence type="ECO:0000259" key="3">
    <source>
        <dbReference type="Pfam" id="PF18962"/>
    </source>
</evidence>
<dbReference type="EMBL" id="VUNZ01000001">
    <property type="protein sequence ID" value="KAA2223614.1"/>
    <property type="molecule type" value="Genomic_DNA"/>
</dbReference>
<name>A0A5B2UAC7_9FLAO</name>
<dbReference type="AlphaFoldDB" id="A0A5B2UAC7"/>
<sequence length="379" mass="39895">MKNLLPCVFLFAALFVKAQNDNCSEATSLTTGTNFVSGAVNSSNIGATTDGNLPSCNADAVENIWFKVVVPASGVITIETREVSGSSFDDSVLTVYNGSCGSLAEIACDDDSGQDNFSLISLTGQTPGTVLYISVWKYNSSIDNGEFQISAYEPLPALNDNCSEATPLSLASDFISGAITATNIAAVTDGSSPACNPDAIDNVWFKVIVPASGNLTIETKELSGSLFDDTVLTVYNGACGSLAEIACDDDSGEGNFSLISLTGQTPGSTLYIGVWKYESITGNGEFQISAYDNSLLSNHEVLNNKNNITIFPNPFSDAITISDISKVKSASVLDASGKAVKTIDKPSSQLYLNDLKAGLYLITLKMTDGTIKTIKTIKK</sequence>
<feature type="domain" description="T9SS-like galactose binding" evidence="4">
    <location>
        <begin position="19"/>
        <end position="114"/>
    </location>
</feature>
<evidence type="ECO:0000256" key="1">
    <source>
        <dbReference type="ARBA" id="ARBA00022729"/>
    </source>
</evidence>
<dbReference type="OrthoDB" id="951108at2"/>
<proteinExistence type="predicted"/>
<organism evidence="5 6">
    <name type="scientific">Chryseobacterium sediminis</name>
    <dbReference type="NCBI Taxonomy" id="1679494"/>
    <lineage>
        <taxon>Bacteria</taxon>
        <taxon>Pseudomonadati</taxon>
        <taxon>Bacteroidota</taxon>
        <taxon>Flavobacteriia</taxon>
        <taxon>Flavobacteriales</taxon>
        <taxon>Weeksellaceae</taxon>
        <taxon>Chryseobacterium group</taxon>
        <taxon>Chryseobacterium</taxon>
    </lineage>
</organism>
<comment type="caution">
    <text evidence="5">The sequence shown here is derived from an EMBL/GenBank/DDBJ whole genome shotgun (WGS) entry which is preliminary data.</text>
</comment>
<keyword evidence="1 2" id="KW-0732">Signal</keyword>
<dbReference type="InterPro" id="IPR026444">
    <property type="entry name" value="Secre_tail"/>
</dbReference>
<evidence type="ECO:0000313" key="5">
    <source>
        <dbReference type="EMBL" id="KAA2223614.1"/>
    </source>
</evidence>
<gene>
    <name evidence="5" type="ORF">FW780_05260</name>
</gene>
<evidence type="ECO:0000256" key="2">
    <source>
        <dbReference type="SAM" id="SignalP"/>
    </source>
</evidence>
<dbReference type="Gene3D" id="2.60.120.380">
    <property type="match status" value="2"/>
</dbReference>
<feature type="signal peptide" evidence="2">
    <location>
        <begin position="1"/>
        <end position="18"/>
    </location>
</feature>
<evidence type="ECO:0000313" key="6">
    <source>
        <dbReference type="Proteomes" id="UP000323082"/>
    </source>
</evidence>